<keyword evidence="2" id="KW-0378">Hydrolase</keyword>
<dbReference type="EMBL" id="LR217692">
    <property type="protein sequence ID" value="VFP77950.1"/>
    <property type="molecule type" value="Genomic_DNA"/>
</dbReference>
<evidence type="ECO:0000259" key="1">
    <source>
        <dbReference type="Pfam" id="PF00692"/>
    </source>
</evidence>
<dbReference type="SUPFAM" id="SSF51283">
    <property type="entry name" value="dUTPase-like"/>
    <property type="match status" value="1"/>
</dbReference>
<accession>A0A451CX67</accession>
<dbReference type="Proteomes" id="UP000294466">
    <property type="component" value="Chromosome"/>
</dbReference>
<dbReference type="GO" id="GO:0004170">
    <property type="term" value="F:dUTP diphosphatase activity"/>
    <property type="evidence" value="ECO:0007669"/>
    <property type="project" value="UniProtKB-EC"/>
</dbReference>
<organism evidence="2 3">
    <name type="scientific">Buchnera aphidicola</name>
    <name type="common">Cinara cf. splendens/pseudotsugae 3390</name>
    <dbReference type="NCBI Taxonomy" id="2518980"/>
    <lineage>
        <taxon>Bacteria</taxon>
        <taxon>Pseudomonadati</taxon>
        <taxon>Pseudomonadota</taxon>
        <taxon>Gammaproteobacteria</taxon>
        <taxon>Enterobacterales</taxon>
        <taxon>Erwiniaceae</taxon>
        <taxon>Buchnera</taxon>
    </lineage>
</organism>
<reference evidence="2 3" key="1">
    <citation type="submission" date="2019-02" db="EMBL/GenBank/DDBJ databases">
        <authorList>
            <person name="Manzano-Marin A."/>
            <person name="Manzano-Marin A."/>
        </authorList>
    </citation>
    <scope>NUCLEOTIDE SEQUENCE [LARGE SCALE GENOMIC DNA]</scope>
    <source>
        <strain evidence="2 3">BuCisplendens/pseudotsugae</strain>
    </source>
</reference>
<gene>
    <name evidence="2" type="primary">dut</name>
    <name evidence="2" type="ORF">BUCISPPS3390_379</name>
</gene>
<sequence>MCINVLMINVKFIDPSIKKNFNFPEYLCNGLSGFFLRAHLEHKMCLVSKKTTLISTGLFIHLSDKKTRVVIEPITRMNNKYHIIIGNPFNFVDFFDFFEIKVSLWNCSKKNFYINPGDKIAQLSIIPNKKIKFIYI</sequence>
<dbReference type="AlphaFoldDB" id="A0A451CX67"/>
<evidence type="ECO:0000313" key="2">
    <source>
        <dbReference type="EMBL" id="VFP77950.1"/>
    </source>
</evidence>
<dbReference type="RefSeq" id="WP_154060951.1">
    <property type="nucleotide sequence ID" value="NZ_LR217692.1"/>
</dbReference>
<dbReference type="Pfam" id="PF00692">
    <property type="entry name" value="dUTPase"/>
    <property type="match status" value="1"/>
</dbReference>
<dbReference type="InterPro" id="IPR029054">
    <property type="entry name" value="dUTPase-like"/>
</dbReference>
<dbReference type="EC" id="3.6.1.23" evidence="2"/>
<dbReference type="InterPro" id="IPR036157">
    <property type="entry name" value="dUTPase-like_sf"/>
</dbReference>
<protein>
    <submittedName>
        <fullName evidence="2">Deoxyuridine 5'-triphosphate nucleotidohydrolase, partial</fullName>
        <ecNumber evidence="2">3.6.1.23</ecNumber>
    </submittedName>
</protein>
<dbReference type="OrthoDB" id="9809956at2"/>
<dbReference type="Gene3D" id="2.70.40.10">
    <property type="match status" value="1"/>
</dbReference>
<name>A0A451CX67_9GAMM</name>
<evidence type="ECO:0000313" key="3">
    <source>
        <dbReference type="Proteomes" id="UP000294466"/>
    </source>
</evidence>
<proteinExistence type="predicted"/>
<feature type="domain" description="dUTPase-like" evidence="1">
    <location>
        <begin position="32"/>
        <end position="130"/>
    </location>
</feature>